<dbReference type="PANTHER" id="PTHR30386:SF19">
    <property type="entry name" value="MULTIDRUG EXPORT PROTEIN EMRA-RELATED"/>
    <property type="match status" value="1"/>
</dbReference>
<dbReference type="FunFam" id="2.40.30.170:FF:000003">
    <property type="entry name" value="Multidrug resistance protein A"/>
    <property type="match status" value="1"/>
</dbReference>
<feature type="domain" description="p-hydroxybenzoic acid efflux pump subunit AaeA-like beta-barrel" evidence="12">
    <location>
        <begin position="278"/>
        <end position="354"/>
    </location>
</feature>
<dbReference type="Gene3D" id="2.40.30.170">
    <property type="match status" value="1"/>
</dbReference>
<evidence type="ECO:0000256" key="6">
    <source>
        <dbReference type="ARBA" id="ARBA00022692"/>
    </source>
</evidence>
<evidence type="ECO:0000256" key="2">
    <source>
        <dbReference type="ARBA" id="ARBA00009477"/>
    </source>
</evidence>
<dbReference type="Gene3D" id="1.10.287.470">
    <property type="entry name" value="Helix hairpin bin"/>
    <property type="match status" value="2"/>
</dbReference>
<dbReference type="PATRIC" id="fig|1796491.3.peg.893"/>
<keyword evidence="7 10" id="KW-1133">Transmembrane helix</keyword>
<dbReference type="PRINTS" id="PR01490">
    <property type="entry name" value="RTXTOXIND"/>
</dbReference>
<comment type="subcellular location">
    <subcellularLocation>
        <location evidence="1">Cell inner membrane</location>
        <topology evidence="1">Single-pass membrane protein</topology>
    </subcellularLocation>
</comment>
<comment type="similarity">
    <text evidence="2">Belongs to the membrane fusion protein (MFP) (TC 8.A.1) family.</text>
</comment>
<protein>
    <submittedName>
        <fullName evidence="13">Hemolysin D</fullName>
    </submittedName>
</protein>
<dbReference type="SUPFAM" id="SSF111369">
    <property type="entry name" value="HlyD-like secretion proteins"/>
    <property type="match status" value="3"/>
</dbReference>
<organism evidence="13 14">
    <name type="scientific">Candidatus Gallionella acididurans</name>
    <dbReference type="NCBI Taxonomy" id="1796491"/>
    <lineage>
        <taxon>Bacteria</taxon>
        <taxon>Pseudomonadati</taxon>
        <taxon>Pseudomonadota</taxon>
        <taxon>Betaproteobacteria</taxon>
        <taxon>Nitrosomonadales</taxon>
        <taxon>Gallionellaceae</taxon>
        <taxon>Gallionella</taxon>
    </lineage>
</organism>
<gene>
    <name evidence="13" type="ORF">AWT59_0820</name>
</gene>
<evidence type="ECO:0000256" key="10">
    <source>
        <dbReference type="SAM" id="Phobius"/>
    </source>
</evidence>
<keyword evidence="3" id="KW-0813">Transport</keyword>
<name>A0A139BVP1_9PROT</name>
<dbReference type="EMBL" id="LSLI01000012">
    <property type="protein sequence ID" value="KXS33064.1"/>
    <property type="molecule type" value="Genomic_DNA"/>
</dbReference>
<evidence type="ECO:0000313" key="14">
    <source>
        <dbReference type="Proteomes" id="UP000070578"/>
    </source>
</evidence>
<keyword evidence="4" id="KW-1003">Cell membrane</keyword>
<reference evidence="13 14" key="1">
    <citation type="submission" date="2016-02" db="EMBL/GenBank/DDBJ databases">
        <authorList>
            <person name="Wen L."/>
            <person name="He K."/>
            <person name="Yang H."/>
        </authorList>
    </citation>
    <scope>NUCLEOTIDE SEQUENCE [LARGE SCALE GENOMIC DNA]</scope>
    <source>
        <strain evidence="13">ShG14-8</strain>
    </source>
</reference>
<dbReference type="InterPro" id="IPR058634">
    <property type="entry name" value="AaeA-lik-b-barrel"/>
</dbReference>
<evidence type="ECO:0000259" key="11">
    <source>
        <dbReference type="Pfam" id="PF25917"/>
    </source>
</evidence>
<evidence type="ECO:0000256" key="8">
    <source>
        <dbReference type="ARBA" id="ARBA00023136"/>
    </source>
</evidence>
<feature type="transmembrane region" description="Helical" evidence="10">
    <location>
        <begin position="20"/>
        <end position="40"/>
    </location>
</feature>
<dbReference type="GO" id="GO:0015721">
    <property type="term" value="P:bile acid and bile salt transport"/>
    <property type="evidence" value="ECO:0007669"/>
    <property type="project" value="UniProtKB-ARBA"/>
</dbReference>
<dbReference type="AlphaFoldDB" id="A0A139BVP1"/>
<proteinExistence type="inferred from homology"/>
<dbReference type="GO" id="GO:1990961">
    <property type="term" value="P:xenobiotic detoxification by transmembrane export across the plasma membrane"/>
    <property type="evidence" value="ECO:0007669"/>
    <property type="project" value="UniProtKB-ARBA"/>
</dbReference>
<evidence type="ECO:0000256" key="3">
    <source>
        <dbReference type="ARBA" id="ARBA00022448"/>
    </source>
</evidence>
<dbReference type="GO" id="GO:0005886">
    <property type="term" value="C:plasma membrane"/>
    <property type="evidence" value="ECO:0007669"/>
    <property type="project" value="UniProtKB-SubCell"/>
</dbReference>
<reference evidence="13 14" key="2">
    <citation type="submission" date="2016-03" db="EMBL/GenBank/DDBJ databases">
        <title>New uncultured bacterium of the family Gallionellaceae from acid mine drainage: description and reconstruction of genome based on metagenomic analysis of microbial community.</title>
        <authorList>
            <person name="Kadnikov V."/>
            <person name="Ivasenko D."/>
            <person name="Beletsky A."/>
            <person name="Mardanov A."/>
            <person name="Danilova E."/>
            <person name="Pimenov N."/>
            <person name="Karnachuk O."/>
            <person name="Ravin N."/>
        </authorList>
    </citation>
    <scope>NUCLEOTIDE SEQUENCE [LARGE SCALE GENOMIC DNA]</scope>
    <source>
        <strain evidence="13">ShG14-8</strain>
    </source>
</reference>
<keyword evidence="9" id="KW-0175">Coiled coil</keyword>
<dbReference type="InterPro" id="IPR050739">
    <property type="entry name" value="MFP"/>
</dbReference>
<dbReference type="Pfam" id="PF25917">
    <property type="entry name" value="BSH_RND"/>
    <property type="match status" value="1"/>
</dbReference>
<feature type="domain" description="Multidrug resistance protein MdtA-like barrel-sandwich hybrid" evidence="11">
    <location>
        <begin position="57"/>
        <end position="271"/>
    </location>
</feature>
<sequence>MSNQENPARTAQPGKRNGILLRIAALTAIILLAVFGWWFFSWQWFSSTDDAYVGGDVVTVTSLTRGTVASIFGDTTQAVIEGQLLVQLDDSDARLQLDGAEAELAAAVREVRGLYATSRGNLPLIEQRRADLARAQAELASSEATLAQAEAEFKRRESLVRQNFISVENLQVAQTARDAARAQHDAALSAVRASSSAIAQSVDQADVSSARVDNTSLENHPNVRAAAVKVREAALALARTRVLAPVSGQVAKRPVQIGEWVQPGDALMAIVPLDKIWLDANFKETELSNVRIGQPVRMTSDFYGNSVVFHGRVVGLAPGTGSAFALLPAQNATGNWVKIVQRLPVRIALDSKELLQHPLRIGLSVDATIDTHDRSGAALTVLPDTRALAATSVYAQDIKAADALVAQIIAGNLGRK</sequence>
<accession>A0A139BVP1</accession>
<evidence type="ECO:0000256" key="4">
    <source>
        <dbReference type="ARBA" id="ARBA00022475"/>
    </source>
</evidence>
<evidence type="ECO:0000256" key="5">
    <source>
        <dbReference type="ARBA" id="ARBA00022519"/>
    </source>
</evidence>
<evidence type="ECO:0000259" key="12">
    <source>
        <dbReference type="Pfam" id="PF25963"/>
    </source>
</evidence>
<dbReference type="Gene3D" id="2.40.50.100">
    <property type="match status" value="1"/>
</dbReference>
<evidence type="ECO:0000256" key="7">
    <source>
        <dbReference type="ARBA" id="ARBA00022989"/>
    </source>
</evidence>
<dbReference type="Pfam" id="PF25963">
    <property type="entry name" value="Beta-barrel_AAEA"/>
    <property type="match status" value="1"/>
</dbReference>
<dbReference type="Proteomes" id="UP000070578">
    <property type="component" value="Unassembled WGS sequence"/>
</dbReference>
<evidence type="ECO:0000256" key="1">
    <source>
        <dbReference type="ARBA" id="ARBA00004377"/>
    </source>
</evidence>
<dbReference type="GO" id="GO:0046677">
    <property type="term" value="P:response to antibiotic"/>
    <property type="evidence" value="ECO:0007669"/>
    <property type="project" value="UniProtKB-ARBA"/>
</dbReference>
<keyword evidence="6 10" id="KW-0812">Transmembrane</keyword>
<feature type="coiled-coil region" evidence="9">
    <location>
        <begin position="125"/>
        <end position="152"/>
    </location>
</feature>
<keyword evidence="5" id="KW-0997">Cell inner membrane</keyword>
<dbReference type="PANTHER" id="PTHR30386">
    <property type="entry name" value="MEMBRANE FUSION SUBUNIT OF EMRAB-TOLC MULTIDRUG EFFLUX PUMP"/>
    <property type="match status" value="1"/>
</dbReference>
<comment type="caution">
    <text evidence="13">The sequence shown here is derived from an EMBL/GenBank/DDBJ whole genome shotgun (WGS) entry which is preliminary data.</text>
</comment>
<dbReference type="InterPro" id="IPR058625">
    <property type="entry name" value="MdtA-like_BSH"/>
</dbReference>
<evidence type="ECO:0000256" key="9">
    <source>
        <dbReference type="SAM" id="Coils"/>
    </source>
</evidence>
<evidence type="ECO:0000313" key="13">
    <source>
        <dbReference type="EMBL" id="KXS33064.1"/>
    </source>
</evidence>
<keyword evidence="8 10" id="KW-0472">Membrane</keyword>